<dbReference type="OrthoDB" id="2155027at2"/>
<evidence type="ECO:0000256" key="2">
    <source>
        <dbReference type="SAM" id="Phobius"/>
    </source>
</evidence>
<evidence type="ECO:0000313" key="6">
    <source>
        <dbReference type="Proteomes" id="UP000244910"/>
    </source>
</evidence>
<protein>
    <submittedName>
        <fullName evidence="5">Uncharacterized protein</fullName>
    </submittedName>
</protein>
<dbReference type="Gene3D" id="2.40.50.100">
    <property type="match status" value="1"/>
</dbReference>
<keyword evidence="2" id="KW-0812">Transmembrane</keyword>
<evidence type="ECO:0000259" key="4">
    <source>
        <dbReference type="Pfam" id="PF25990"/>
    </source>
</evidence>
<evidence type="ECO:0000313" key="5">
    <source>
        <dbReference type="EMBL" id="AWI05458.1"/>
    </source>
</evidence>
<feature type="coiled-coil region" evidence="1">
    <location>
        <begin position="93"/>
        <end position="151"/>
    </location>
</feature>
<dbReference type="SUPFAM" id="SSF111369">
    <property type="entry name" value="HlyD-like secretion proteins"/>
    <property type="match status" value="1"/>
</dbReference>
<dbReference type="AlphaFoldDB" id="A0A2U8DS46"/>
<dbReference type="PANTHER" id="PTHR30469:SF15">
    <property type="entry name" value="HLYD FAMILY OF SECRETION PROTEINS"/>
    <property type="match status" value="1"/>
</dbReference>
<dbReference type="Gene3D" id="2.40.420.20">
    <property type="match status" value="1"/>
</dbReference>
<keyword evidence="2" id="KW-0472">Membrane</keyword>
<dbReference type="EMBL" id="CP020953">
    <property type="protein sequence ID" value="AWI05458.1"/>
    <property type="molecule type" value="Genomic_DNA"/>
</dbReference>
<dbReference type="InterPro" id="IPR058636">
    <property type="entry name" value="Beta-barrel_YknX"/>
</dbReference>
<dbReference type="GO" id="GO:1990281">
    <property type="term" value="C:efflux pump complex"/>
    <property type="evidence" value="ECO:0007669"/>
    <property type="project" value="TreeGrafter"/>
</dbReference>
<keyword evidence="6" id="KW-1185">Reference proteome</keyword>
<evidence type="ECO:0000259" key="3">
    <source>
        <dbReference type="Pfam" id="PF25989"/>
    </source>
</evidence>
<evidence type="ECO:0000256" key="1">
    <source>
        <dbReference type="SAM" id="Coils"/>
    </source>
</evidence>
<feature type="domain" description="YknX-like C-terminal permuted SH3-like" evidence="3">
    <location>
        <begin position="276"/>
        <end position="341"/>
    </location>
</feature>
<reference evidence="6" key="1">
    <citation type="submission" date="2017-04" db="EMBL/GenBank/DDBJ databases">
        <authorList>
            <person name="Song Y."/>
            <person name="Cho B.-K."/>
        </authorList>
    </citation>
    <scope>NUCLEOTIDE SEQUENCE [LARGE SCALE GENOMIC DNA]</scope>
    <source>
        <strain evidence="6">SL1</strain>
    </source>
</reference>
<gene>
    <name evidence="5" type="ORF">B9W14_13425</name>
</gene>
<dbReference type="RefSeq" id="WP_052038055.1">
    <property type="nucleotide sequence ID" value="NZ_CP020953.1"/>
</dbReference>
<feature type="transmembrane region" description="Helical" evidence="2">
    <location>
        <begin position="6"/>
        <end position="25"/>
    </location>
</feature>
<sequence>MKKKQLIIITIVTIIMIAIVCFAGLKSKQANNKDKKIEKYTITSSEKVFIDGKISPEISKDFYLDAGKGVVDKVKVSNGQIVKKGDVLFTYKNDQIDVQIEQVKNQIKTIEMQKNQSGLISESEKSSIIDTKSINNQVSELKNQINSLEKKKYIDIVADFDGKAYVGNSEPDKNAPILTLKTTTFYIKGKVSEKDQPKIKAGDPVNIFIISLKKSVTGKINFVGDRPVTSDIAAAANAQAQGNISYYDVNITCDNQQNLTDGFHVQATCKLSSEPIKIPNASVIKNGKDSFVYRVVEKKLKKQFVTVEKSENGYSIIKSGLAENDVIVKNAAASLKEGQLIE</sequence>
<dbReference type="Gene3D" id="1.10.287.470">
    <property type="entry name" value="Helix hairpin bin"/>
    <property type="match status" value="1"/>
</dbReference>
<keyword evidence="1" id="KW-0175">Coiled coil</keyword>
<keyword evidence="2" id="KW-1133">Transmembrane helix</keyword>
<dbReference type="Proteomes" id="UP000244910">
    <property type="component" value="Chromosome"/>
</dbReference>
<dbReference type="KEGG" id="cdrk:B9W14_13425"/>
<accession>A0A2U8DS46</accession>
<name>A0A2U8DS46_9CLOT</name>
<organism evidence="5 6">
    <name type="scientific">Clostridium drakei</name>
    <dbReference type="NCBI Taxonomy" id="332101"/>
    <lineage>
        <taxon>Bacteria</taxon>
        <taxon>Bacillati</taxon>
        <taxon>Bacillota</taxon>
        <taxon>Clostridia</taxon>
        <taxon>Eubacteriales</taxon>
        <taxon>Clostridiaceae</taxon>
        <taxon>Clostridium</taxon>
    </lineage>
</organism>
<dbReference type="PANTHER" id="PTHR30469">
    <property type="entry name" value="MULTIDRUG RESISTANCE PROTEIN MDTA"/>
    <property type="match status" value="1"/>
</dbReference>
<proteinExistence type="predicted"/>
<dbReference type="GO" id="GO:0015562">
    <property type="term" value="F:efflux transmembrane transporter activity"/>
    <property type="evidence" value="ECO:0007669"/>
    <property type="project" value="TreeGrafter"/>
</dbReference>
<feature type="domain" description="YknX-like beta-barrel" evidence="4">
    <location>
        <begin position="186"/>
        <end position="266"/>
    </location>
</feature>
<dbReference type="InterPro" id="IPR058637">
    <property type="entry name" value="YknX-like_C"/>
</dbReference>
<dbReference type="Pfam" id="PF25989">
    <property type="entry name" value="YknX_C"/>
    <property type="match status" value="1"/>
</dbReference>
<dbReference type="Pfam" id="PF25990">
    <property type="entry name" value="Beta-barrel_YknX"/>
    <property type="match status" value="1"/>
</dbReference>